<evidence type="ECO:0000256" key="2">
    <source>
        <dbReference type="ARBA" id="ARBA00022670"/>
    </source>
</evidence>
<dbReference type="FunFam" id="2.40.10.10:FF:000006">
    <property type="entry name" value="Serine proteinase stubble"/>
    <property type="match status" value="1"/>
</dbReference>
<proteinExistence type="predicted"/>
<dbReference type="GO" id="GO:0016020">
    <property type="term" value="C:membrane"/>
    <property type="evidence" value="ECO:0007669"/>
    <property type="project" value="UniProtKB-SubCell"/>
</dbReference>
<keyword evidence="4 7" id="KW-0720">Serine protease</keyword>
<dbReference type="KEGG" id="mde:101893277"/>
<evidence type="ECO:0000313" key="11">
    <source>
        <dbReference type="RefSeq" id="XP_058984781.1"/>
    </source>
</evidence>
<keyword evidence="5" id="KW-0812">Transmembrane</keyword>
<evidence type="ECO:0000256" key="5">
    <source>
        <dbReference type="ARBA" id="ARBA00022968"/>
    </source>
</evidence>
<dbReference type="PROSITE" id="PS00135">
    <property type="entry name" value="TRYPSIN_SER"/>
    <property type="match status" value="1"/>
</dbReference>
<keyword evidence="6" id="KW-1015">Disulfide bond</keyword>
<dbReference type="InterPro" id="IPR033116">
    <property type="entry name" value="TRYPSIN_SER"/>
</dbReference>
<dbReference type="RefSeq" id="XP_058984781.1">
    <property type="nucleotide sequence ID" value="XM_059128798.1"/>
</dbReference>
<keyword evidence="5" id="KW-0735">Signal-anchor</keyword>
<comment type="subcellular location">
    <subcellularLocation>
        <location evidence="1">Membrane</location>
        <topology evidence="1">Single-pass type II membrane protein</topology>
    </subcellularLocation>
</comment>
<dbReference type="SMART" id="SM00020">
    <property type="entry name" value="Tryp_SPc"/>
    <property type="match status" value="1"/>
</dbReference>
<accession>A0A9J7DIJ3</accession>
<evidence type="ECO:0000259" key="9">
    <source>
        <dbReference type="PROSITE" id="PS50240"/>
    </source>
</evidence>
<evidence type="ECO:0000256" key="1">
    <source>
        <dbReference type="ARBA" id="ARBA00004606"/>
    </source>
</evidence>
<organism evidence="10 11">
    <name type="scientific">Musca domestica</name>
    <name type="common">House fly</name>
    <dbReference type="NCBI Taxonomy" id="7370"/>
    <lineage>
        <taxon>Eukaryota</taxon>
        <taxon>Metazoa</taxon>
        <taxon>Ecdysozoa</taxon>
        <taxon>Arthropoda</taxon>
        <taxon>Hexapoda</taxon>
        <taxon>Insecta</taxon>
        <taxon>Pterygota</taxon>
        <taxon>Neoptera</taxon>
        <taxon>Endopterygota</taxon>
        <taxon>Diptera</taxon>
        <taxon>Brachycera</taxon>
        <taxon>Muscomorpha</taxon>
        <taxon>Muscoidea</taxon>
        <taxon>Muscidae</taxon>
        <taxon>Musca</taxon>
    </lineage>
</organism>
<keyword evidence="10" id="KW-1185">Reference proteome</keyword>
<dbReference type="InterPro" id="IPR001254">
    <property type="entry name" value="Trypsin_dom"/>
</dbReference>
<dbReference type="Gene3D" id="2.40.10.10">
    <property type="entry name" value="Trypsin-like serine proteases"/>
    <property type="match status" value="1"/>
</dbReference>
<evidence type="ECO:0000313" key="10">
    <source>
        <dbReference type="Proteomes" id="UP001652621"/>
    </source>
</evidence>
<dbReference type="GO" id="GO:0006508">
    <property type="term" value="P:proteolysis"/>
    <property type="evidence" value="ECO:0007669"/>
    <property type="project" value="UniProtKB-KW"/>
</dbReference>
<evidence type="ECO:0000256" key="3">
    <source>
        <dbReference type="ARBA" id="ARBA00022801"/>
    </source>
</evidence>
<name>A0A9J7DIJ3_MUSDO</name>
<dbReference type="PROSITE" id="PS00134">
    <property type="entry name" value="TRYPSIN_HIS"/>
    <property type="match status" value="1"/>
</dbReference>
<dbReference type="InterPro" id="IPR001314">
    <property type="entry name" value="Peptidase_S1A"/>
</dbReference>
<dbReference type="GeneID" id="131805532"/>
<protein>
    <submittedName>
        <fullName evidence="11 12">Trypsin-1</fullName>
    </submittedName>
</protein>
<evidence type="ECO:0000256" key="8">
    <source>
        <dbReference type="SAM" id="SignalP"/>
    </source>
</evidence>
<sequence>MKLIFGILILWQLCGYSQAGGYDYPKPNHSQELVYQKPTRDVAENMTESGPPPGVQGDFIDDLITEHKQQILLSILGGSKAPAAQFVPSSEGKAFQGNKCASCTCGVPNINRIVGGSKVKTNKYPWIAQVLRGSFQFCGATLINDRYALTAAHCVHGMDTKGLTVRLLQLDKNAASEGILRKVSAVNMHRQYSPATLQHDIALLKLDQPVPLKDPIRPICLPITSNHNFDFKPAIVAGWGLTSDGGSSSNFLREVTVPVITNAQCRATSYSSMIVDTMLCAGYLEGGKDACQGDSGGPLIVREGIFRLAGVVSFGYGCASPDAPGVYTRVSKYLDWIAANTRDACYCVK</sequence>
<dbReference type="PRINTS" id="PR00722">
    <property type="entry name" value="CHYMOTRYPSIN"/>
</dbReference>
<feature type="signal peptide" evidence="8">
    <location>
        <begin position="1"/>
        <end position="19"/>
    </location>
</feature>
<dbReference type="AlphaFoldDB" id="A0A9J7DIJ3"/>
<dbReference type="RefSeq" id="XP_058985451.1">
    <property type="nucleotide sequence ID" value="XM_059129468.1"/>
</dbReference>
<keyword evidence="3 7" id="KW-0378">Hydrolase</keyword>
<dbReference type="PROSITE" id="PS50240">
    <property type="entry name" value="TRYPSIN_DOM"/>
    <property type="match status" value="1"/>
</dbReference>
<keyword evidence="8" id="KW-0732">Signal</keyword>
<dbReference type="Proteomes" id="UP001652621">
    <property type="component" value="Unplaced"/>
</dbReference>
<feature type="domain" description="Peptidase S1" evidence="9">
    <location>
        <begin position="113"/>
        <end position="342"/>
    </location>
</feature>
<dbReference type="SUPFAM" id="SSF50494">
    <property type="entry name" value="Trypsin-like serine proteases"/>
    <property type="match status" value="1"/>
</dbReference>
<reference evidence="11 12" key="1">
    <citation type="submission" date="2025-05" db="UniProtKB">
        <authorList>
            <consortium name="RefSeq"/>
        </authorList>
    </citation>
    <scope>IDENTIFICATION</scope>
    <source>
        <strain evidence="11 12">Aabys</strain>
        <tissue evidence="11 12">Whole body</tissue>
    </source>
</reference>
<dbReference type="PANTHER" id="PTHR24252:SF7">
    <property type="entry name" value="HYALIN"/>
    <property type="match status" value="1"/>
</dbReference>
<evidence type="ECO:0000256" key="7">
    <source>
        <dbReference type="RuleBase" id="RU363034"/>
    </source>
</evidence>
<dbReference type="Pfam" id="PF00089">
    <property type="entry name" value="Trypsin"/>
    <property type="match status" value="1"/>
</dbReference>
<gene>
    <name evidence="11" type="primary">LOC131805532</name>
    <name evidence="12" type="synonym">LOC101893277</name>
</gene>
<keyword evidence="2 7" id="KW-0645">Protease</keyword>
<evidence type="ECO:0000313" key="12">
    <source>
        <dbReference type="RefSeq" id="XP_058985451.1"/>
    </source>
</evidence>
<dbReference type="InterPro" id="IPR043504">
    <property type="entry name" value="Peptidase_S1_PA_chymotrypsin"/>
</dbReference>
<evidence type="ECO:0000256" key="6">
    <source>
        <dbReference type="ARBA" id="ARBA00023157"/>
    </source>
</evidence>
<feature type="chain" id="PRO_5044698521" evidence="8">
    <location>
        <begin position="20"/>
        <end position="349"/>
    </location>
</feature>
<dbReference type="InterPro" id="IPR018114">
    <property type="entry name" value="TRYPSIN_HIS"/>
</dbReference>
<dbReference type="InterPro" id="IPR009003">
    <property type="entry name" value="Peptidase_S1_PA"/>
</dbReference>
<dbReference type="CDD" id="cd00190">
    <property type="entry name" value="Tryp_SPc"/>
    <property type="match status" value="1"/>
</dbReference>
<evidence type="ECO:0000256" key="4">
    <source>
        <dbReference type="ARBA" id="ARBA00022825"/>
    </source>
</evidence>
<dbReference type="PANTHER" id="PTHR24252">
    <property type="entry name" value="ACROSIN-RELATED"/>
    <property type="match status" value="1"/>
</dbReference>
<dbReference type="GO" id="GO:0004252">
    <property type="term" value="F:serine-type endopeptidase activity"/>
    <property type="evidence" value="ECO:0007669"/>
    <property type="project" value="InterPro"/>
</dbReference>